<keyword evidence="2" id="KW-1133">Transmembrane helix</keyword>
<dbReference type="RefSeq" id="WP_151600411.1">
    <property type="nucleotide sequence ID" value="NZ_WBMS02000077.1"/>
</dbReference>
<name>A0A6I4MW07_9ACTN</name>
<accession>A0A6I4MW07</accession>
<proteinExistence type="predicted"/>
<evidence type="ECO:0000313" key="4">
    <source>
        <dbReference type="Proteomes" id="UP000462055"/>
    </source>
</evidence>
<evidence type="ECO:0000256" key="2">
    <source>
        <dbReference type="SAM" id="Phobius"/>
    </source>
</evidence>
<feature type="compositionally biased region" description="Low complexity" evidence="1">
    <location>
        <begin position="99"/>
        <end position="108"/>
    </location>
</feature>
<keyword evidence="2" id="KW-0812">Transmembrane</keyword>
<comment type="caution">
    <text evidence="3">The sequence shown here is derived from an EMBL/GenBank/DDBJ whole genome shotgun (WGS) entry which is preliminary data.</text>
</comment>
<feature type="compositionally biased region" description="Low complexity" evidence="1">
    <location>
        <begin position="117"/>
        <end position="138"/>
    </location>
</feature>
<dbReference type="AlphaFoldDB" id="A0A6I4MW07"/>
<keyword evidence="4" id="KW-1185">Reference proteome</keyword>
<organism evidence="3 4">
    <name type="scientific">Actinomadura physcomitrii</name>
    <dbReference type="NCBI Taxonomy" id="2650748"/>
    <lineage>
        <taxon>Bacteria</taxon>
        <taxon>Bacillati</taxon>
        <taxon>Actinomycetota</taxon>
        <taxon>Actinomycetes</taxon>
        <taxon>Streptosporangiales</taxon>
        <taxon>Thermomonosporaceae</taxon>
        <taxon>Actinomadura</taxon>
    </lineage>
</organism>
<reference evidence="3" key="1">
    <citation type="submission" date="2019-12" db="EMBL/GenBank/DDBJ databases">
        <title>Actinomadura physcomitrii sp. nov., a novel actinomycete isolated from moss [Physcomitrium sphaericum (Ludw) Fuernr].</title>
        <authorList>
            <person name="Zhuang X."/>
        </authorList>
    </citation>
    <scope>NUCLEOTIDE SEQUENCE [LARGE SCALE GENOMIC DNA]</scope>
    <source>
        <strain evidence="3">LD22</strain>
    </source>
</reference>
<feature type="transmembrane region" description="Helical" evidence="2">
    <location>
        <begin position="63"/>
        <end position="84"/>
    </location>
</feature>
<gene>
    <name evidence="3" type="ORF">F8568_045565</name>
</gene>
<keyword evidence="2" id="KW-0472">Membrane</keyword>
<dbReference type="Proteomes" id="UP000462055">
    <property type="component" value="Unassembled WGS sequence"/>
</dbReference>
<feature type="region of interest" description="Disordered" evidence="1">
    <location>
        <begin position="88"/>
        <end position="138"/>
    </location>
</feature>
<sequence>MPADFDEPVFDEDFVRNAAFTEPSARERAQPPRRARRWRPAGRLRILARLARRGYREPSHRRAVIQVIGGVLVLVAISVALWWWQSGSRKSDEENPVGPAATIIISPLPSAPPAPQAPTEIPRAAAPVGPDVPAVPAG</sequence>
<dbReference type="EMBL" id="WBMS02000077">
    <property type="protein sequence ID" value="MWA07471.1"/>
    <property type="molecule type" value="Genomic_DNA"/>
</dbReference>
<evidence type="ECO:0000256" key="1">
    <source>
        <dbReference type="SAM" id="MobiDB-lite"/>
    </source>
</evidence>
<evidence type="ECO:0000313" key="3">
    <source>
        <dbReference type="EMBL" id="MWA07471.1"/>
    </source>
</evidence>
<protein>
    <submittedName>
        <fullName evidence="3">Uncharacterized protein</fullName>
    </submittedName>
</protein>